<proteinExistence type="predicted"/>
<accession>A0A4R6TBP4</accession>
<evidence type="ECO:0000313" key="3">
    <source>
        <dbReference type="Proteomes" id="UP000295390"/>
    </source>
</evidence>
<evidence type="ECO:0000313" key="2">
    <source>
        <dbReference type="EMBL" id="TDQ23859.1"/>
    </source>
</evidence>
<sequence>MKNRRPIKLQYTKQNIFRGALIYSIGDTIASFLLNEFSIYRLLGMVLIGATVYAFEIPNYFNWIEKKTANNSGLKRTIAKTILAIAYFNPLWIFRHLLFIKLFSGNFEQITSNLFIVACWSFLVNIPISFIANFIIQNKVKLDWRFLASAIFSALMAIYYALSETIFN</sequence>
<dbReference type="AlphaFoldDB" id="A0A4R6TBP4"/>
<keyword evidence="1" id="KW-1133">Transmembrane helix</keyword>
<dbReference type="EMBL" id="SNYH01000005">
    <property type="protein sequence ID" value="TDQ23859.1"/>
    <property type="molecule type" value="Genomic_DNA"/>
</dbReference>
<feature type="transmembrane region" description="Helical" evidence="1">
    <location>
        <begin position="40"/>
        <end position="61"/>
    </location>
</feature>
<organism evidence="2 3">
    <name type="scientific">Tenacibaculum caenipelagi</name>
    <dbReference type="NCBI Taxonomy" id="1325435"/>
    <lineage>
        <taxon>Bacteria</taxon>
        <taxon>Pseudomonadati</taxon>
        <taxon>Bacteroidota</taxon>
        <taxon>Flavobacteriia</taxon>
        <taxon>Flavobacteriales</taxon>
        <taxon>Flavobacteriaceae</taxon>
        <taxon>Tenacibaculum</taxon>
    </lineage>
</organism>
<gene>
    <name evidence="2" type="ORF">DFQ07_2389</name>
</gene>
<evidence type="ECO:0000256" key="1">
    <source>
        <dbReference type="SAM" id="Phobius"/>
    </source>
</evidence>
<dbReference type="Proteomes" id="UP000295390">
    <property type="component" value="Unassembled WGS sequence"/>
</dbReference>
<comment type="caution">
    <text evidence="2">The sequence shown here is derived from an EMBL/GenBank/DDBJ whole genome shotgun (WGS) entry which is preliminary data.</text>
</comment>
<keyword evidence="3" id="KW-1185">Reference proteome</keyword>
<name>A0A4R6TBP4_9FLAO</name>
<dbReference type="OrthoDB" id="5569620at2"/>
<feature type="transmembrane region" description="Helical" evidence="1">
    <location>
        <begin position="82"/>
        <end position="103"/>
    </location>
</feature>
<feature type="transmembrane region" description="Helical" evidence="1">
    <location>
        <begin position="142"/>
        <end position="162"/>
    </location>
</feature>
<keyword evidence="1" id="KW-0472">Membrane</keyword>
<feature type="transmembrane region" description="Helical" evidence="1">
    <location>
        <begin position="16"/>
        <end position="34"/>
    </location>
</feature>
<protein>
    <submittedName>
        <fullName evidence="2">Uncharacterized protein</fullName>
    </submittedName>
</protein>
<dbReference type="RefSeq" id="WP_133537043.1">
    <property type="nucleotide sequence ID" value="NZ_SNYH01000005.1"/>
</dbReference>
<keyword evidence="1" id="KW-0812">Transmembrane</keyword>
<feature type="transmembrane region" description="Helical" evidence="1">
    <location>
        <begin position="115"/>
        <end position="135"/>
    </location>
</feature>
<reference evidence="2 3" key="1">
    <citation type="submission" date="2019-03" db="EMBL/GenBank/DDBJ databases">
        <title>Genomic Encyclopedia of Type Strains, Phase III (KMG-III): the genomes of soil and plant-associated and newly described type strains.</title>
        <authorList>
            <person name="Whitman W."/>
        </authorList>
    </citation>
    <scope>NUCLEOTIDE SEQUENCE [LARGE SCALE GENOMIC DNA]</scope>
    <source>
        <strain evidence="2 3">CECT 8283</strain>
    </source>
</reference>